<keyword evidence="5 9" id="KW-0418">Kinase</keyword>
<dbReference type="Proteomes" id="UP000612362">
    <property type="component" value="Unassembled WGS sequence"/>
</dbReference>
<dbReference type="InterPro" id="IPR004358">
    <property type="entry name" value="Sig_transdc_His_kin-like_C"/>
</dbReference>
<keyword evidence="4" id="KW-0808">Transferase</keyword>
<name>A0A8J3HUJ5_9CHLR</name>
<evidence type="ECO:0000313" key="9">
    <source>
        <dbReference type="EMBL" id="GHO44282.1"/>
    </source>
</evidence>
<evidence type="ECO:0000256" key="3">
    <source>
        <dbReference type="ARBA" id="ARBA00022553"/>
    </source>
</evidence>
<dbReference type="EC" id="2.7.13.3" evidence="2"/>
<dbReference type="InterPro" id="IPR036097">
    <property type="entry name" value="HisK_dim/P_sf"/>
</dbReference>
<dbReference type="InterPro" id="IPR050351">
    <property type="entry name" value="BphY/WalK/GraS-like"/>
</dbReference>
<evidence type="ECO:0000313" key="10">
    <source>
        <dbReference type="Proteomes" id="UP000612362"/>
    </source>
</evidence>
<comment type="caution">
    <text evidence="9">The sequence shown here is derived from an EMBL/GenBank/DDBJ whole genome shotgun (WGS) entry which is preliminary data.</text>
</comment>
<dbReference type="SMART" id="SM00387">
    <property type="entry name" value="HATPase_c"/>
    <property type="match status" value="1"/>
</dbReference>
<evidence type="ECO:0000256" key="5">
    <source>
        <dbReference type="ARBA" id="ARBA00022777"/>
    </source>
</evidence>
<keyword evidence="3" id="KW-0597">Phosphoprotein</keyword>
<keyword evidence="6" id="KW-0902">Two-component regulatory system</keyword>
<dbReference type="CDD" id="cd00082">
    <property type="entry name" value="HisKA"/>
    <property type="match status" value="1"/>
</dbReference>
<dbReference type="Pfam" id="PF00512">
    <property type="entry name" value="HisKA"/>
    <property type="match status" value="1"/>
</dbReference>
<dbReference type="PROSITE" id="PS50109">
    <property type="entry name" value="HIS_KIN"/>
    <property type="match status" value="1"/>
</dbReference>
<dbReference type="SMART" id="SM00388">
    <property type="entry name" value="HisKA"/>
    <property type="match status" value="1"/>
</dbReference>
<dbReference type="SUPFAM" id="SSF47384">
    <property type="entry name" value="Homodimeric domain of signal transducing histidine kinase"/>
    <property type="match status" value="1"/>
</dbReference>
<dbReference type="GO" id="GO:0004721">
    <property type="term" value="F:phosphoprotein phosphatase activity"/>
    <property type="evidence" value="ECO:0007669"/>
    <property type="project" value="TreeGrafter"/>
</dbReference>
<sequence>MTGRTAINYRYMFTSLIEALPLAAFILDRSLKVVQINAPALELCGRDRLSRYETLDLLLNNDSITHLARECVHSGETQRKKIERVRSNITWLITVAPLKHRGSSAVSEDKERADSVDDVYFLLTIEDMAELQRLERVQRDFLANISHELRTPLTSARLLTETLEDVIETDPERAPQFLNKIETELQYLSSLVAELLELSQLEAGQAPMAFESLIAEQLIREVMARMLPLAQRHRVSLLTDIRQGQIRVLADSKLITRVLFNLVHNAIKFTPSGGTITLGTNLLKEQAQQEFFVRDTGVGMKDEEISRVFERFYKADRARSKANFIGPGGGGAGLGLAIARQVVEAHGGSIKVESKLEQGSTFIFTLPIIADSVPYQNTIASSNE</sequence>
<dbReference type="RefSeq" id="WP_220193689.1">
    <property type="nucleotide sequence ID" value="NZ_BNJF01000001.1"/>
</dbReference>
<dbReference type="InterPro" id="IPR003661">
    <property type="entry name" value="HisK_dim/P_dom"/>
</dbReference>
<dbReference type="Gene3D" id="3.30.450.20">
    <property type="entry name" value="PAS domain"/>
    <property type="match status" value="1"/>
</dbReference>
<dbReference type="PANTHER" id="PTHR45453">
    <property type="entry name" value="PHOSPHATE REGULON SENSOR PROTEIN PHOR"/>
    <property type="match status" value="1"/>
</dbReference>
<reference evidence="9" key="1">
    <citation type="submission" date="2020-10" db="EMBL/GenBank/DDBJ databases">
        <title>Taxonomic study of unclassified bacteria belonging to the class Ktedonobacteria.</title>
        <authorList>
            <person name="Yabe S."/>
            <person name="Wang C.M."/>
            <person name="Zheng Y."/>
            <person name="Sakai Y."/>
            <person name="Cavaletti L."/>
            <person name="Monciardini P."/>
            <person name="Donadio S."/>
        </authorList>
    </citation>
    <scope>NUCLEOTIDE SEQUENCE</scope>
    <source>
        <strain evidence="9">SOSP1-1</strain>
    </source>
</reference>
<protein>
    <recommendedName>
        <fullName evidence="2">histidine kinase</fullName>
        <ecNumber evidence="2">2.7.13.3</ecNumber>
    </recommendedName>
</protein>
<evidence type="ECO:0000256" key="2">
    <source>
        <dbReference type="ARBA" id="ARBA00012438"/>
    </source>
</evidence>
<dbReference type="Gene3D" id="1.10.287.130">
    <property type="match status" value="1"/>
</dbReference>
<organism evidence="9 10">
    <name type="scientific">Ktedonospora formicarum</name>
    <dbReference type="NCBI Taxonomy" id="2778364"/>
    <lineage>
        <taxon>Bacteria</taxon>
        <taxon>Bacillati</taxon>
        <taxon>Chloroflexota</taxon>
        <taxon>Ktedonobacteria</taxon>
        <taxon>Ktedonobacterales</taxon>
        <taxon>Ktedonobacteraceae</taxon>
        <taxon>Ktedonospora</taxon>
    </lineage>
</organism>
<dbReference type="AlphaFoldDB" id="A0A8J3HUJ5"/>
<dbReference type="CDD" id="cd00075">
    <property type="entry name" value="HATPase"/>
    <property type="match status" value="1"/>
</dbReference>
<dbReference type="InterPro" id="IPR003594">
    <property type="entry name" value="HATPase_dom"/>
</dbReference>
<evidence type="ECO:0000256" key="6">
    <source>
        <dbReference type="ARBA" id="ARBA00023012"/>
    </source>
</evidence>
<dbReference type="EMBL" id="BNJF01000001">
    <property type="protein sequence ID" value="GHO44282.1"/>
    <property type="molecule type" value="Genomic_DNA"/>
</dbReference>
<dbReference type="Gene3D" id="3.30.565.10">
    <property type="entry name" value="Histidine kinase-like ATPase, C-terminal domain"/>
    <property type="match status" value="1"/>
</dbReference>
<feature type="domain" description="Histidine kinase" evidence="8">
    <location>
        <begin position="144"/>
        <end position="370"/>
    </location>
</feature>
<dbReference type="FunFam" id="3.30.565.10:FF:000006">
    <property type="entry name" value="Sensor histidine kinase WalK"/>
    <property type="match status" value="1"/>
</dbReference>
<evidence type="ECO:0000256" key="1">
    <source>
        <dbReference type="ARBA" id="ARBA00000085"/>
    </source>
</evidence>
<keyword evidence="10" id="KW-1185">Reference proteome</keyword>
<evidence type="ECO:0000259" key="8">
    <source>
        <dbReference type="PROSITE" id="PS50109"/>
    </source>
</evidence>
<proteinExistence type="predicted"/>
<dbReference type="InterPro" id="IPR036890">
    <property type="entry name" value="HATPase_C_sf"/>
</dbReference>
<accession>A0A8J3HUJ5</accession>
<dbReference type="SUPFAM" id="SSF55874">
    <property type="entry name" value="ATPase domain of HSP90 chaperone/DNA topoisomerase II/histidine kinase"/>
    <property type="match status" value="1"/>
</dbReference>
<dbReference type="GO" id="GO:0016036">
    <property type="term" value="P:cellular response to phosphate starvation"/>
    <property type="evidence" value="ECO:0007669"/>
    <property type="project" value="TreeGrafter"/>
</dbReference>
<evidence type="ECO:0000256" key="7">
    <source>
        <dbReference type="ARBA" id="ARBA00023136"/>
    </source>
</evidence>
<dbReference type="Pfam" id="PF02518">
    <property type="entry name" value="HATPase_c"/>
    <property type="match status" value="1"/>
</dbReference>
<dbReference type="PANTHER" id="PTHR45453:SF1">
    <property type="entry name" value="PHOSPHATE REGULON SENSOR PROTEIN PHOR"/>
    <property type="match status" value="1"/>
</dbReference>
<keyword evidence="7" id="KW-0472">Membrane</keyword>
<dbReference type="FunFam" id="1.10.287.130:FF:000001">
    <property type="entry name" value="Two-component sensor histidine kinase"/>
    <property type="match status" value="1"/>
</dbReference>
<dbReference type="GO" id="GO:0000155">
    <property type="term" value="F:phosphorelay sensor kinase activity"/>
    <property type="evidence" value="ECO:0007669"/>
    <property type="project" value="InterPro"/>
</dbReference>
<dbReference type="GO" id="GO:0005886">
    <property type="term" value="C:plasma membrane"/>
    <property type="evidence" value="ECO:0007669"/>
    <property type="project" value="TreeGrafter"/>
</dbReference>
<comment type="catalytic activity">
    <reaction evidence="1">
        <text>ATP + protein L-histidine = ADP + protein N-phospho-L-histidine.</text>
        <dbReference type="EC" id="2.7.13.3"/>
    </reaction>
</comment>
<dbReference type="InterPro" id="IPR005467">
    <property type="entry name" value="His_kinase_dom"/>
</dbReference>
<gene>
    <name evidence="9" type="ORF">KSX_24450</name>
</gene>
<dbReference type="PRINTS" id="PR00344">
    <property type="entry name" value="BCTRLSENSOR"/>
</dbReference>
<evidence type="ECO:0000256" key="4">
    <source>
        <dbReference type="ARBA" id="ARBA00022679"/>
    </source>
</evidence>